<protein>
    <submittedName>
        <fullName evidence="11">Cytochrome P450</fullName>
    </submittedName>
</protein>
<keyword evidence="4 8" id="KW-0479">Metal-binding</keyword>
<dbReference type="GO" id="GO:0005506">
    <property type="term" value="F:iron ion binding"/>
    <property type="evidence" value="ECO:0007669"/>
    <property type="project" value="InterPro"/>
</dbReference>
<sequence>MLVRNSLQCTPVALYKMSELLSNLPKFYIGLSLTVITLSFPYIASFYSSIRLSRALSRYPWANKTWDAAAKKHFLESADQIIRDGSELAKGNPFLMNENASPKLVLPPKYVNEIKNEKDLNFAKFIGKEFHSAYPGFDAFSSAINETIFQDAVRTQLAQVLTLTIEPLARETPTTLNKVYGSTPDWKETNLVSGLLKSVARLTSLVFLGENFMDNAEWQEISIMYTVDVFMAAEALNSWPAMSRPIVHWFLPQCRKIRSQVKTAKSLIRPEVERRRADIVAKGGKARRRVLDSVDWFTAAAKGETFDYTNAELSLAMASIHTTTTTLGFTISDLLENPEYIDMLREEIKESYEQDGKWEKSTLFKLKLMDSCIKESMRLHPMAAVNMPRAAVSDITLSDGTFIPRNTNISIGPLPMLDPELFPEPYAYNGRRFLDLRNAAGAENKYQLVTTTSEFTVFGHGTHACPGRFFASNEMKLLLAHMLLYYDWKFPEGQEKANHIIMGTRRGPNPKQKVMFKSREPEIDIEKMPLA</sequence>
<dbReference type="GO" id="GO:0004497">
    <property type="term" value="F:monooxygenase activity"/>
    <property type="evidence" value="ECO:0007669"/>
    <property type="project" value="UniProtKB-KW"/>
</dbReference>
<evidence type="ECO:0000256" key="3">
    <source>
        <dbReference type="ARBA" id="ARBA00022617"/>
    </source>
</evidence>
<feature type="binding site" description="axial binding residue" evidence="8">
    <location>
        <position position="465"/>
    </location>
    <ligand>
        <name>heme</name>
        <dbReference type="ChEBI" id="CHEBI:30413"/>
    </ligand>
    <ligandPart>
        <name>Fe</name>
        <dbReference type="ChEBI" id="CHEBI:18248"/>
    </ligandPart>
</feature>
<evidence type="ECO:0000256" key="6">
    <source>
        <dbReference type="ARBA" id="ARBA00023004"/>
    </source>
</evidence>
<keyword evidence="10" id="KW-0812">Transmembrane</keyword>
<keyword evidence="5 9" id="KW-0560">Oxidoreductase</keyword>
<dbReference type="InterPro" id="IPR017972">
    <property type="entry name" value="Cyt_P450_CS"/>
</dbReference>
<keyword evidence="7 9" id="KW-0503">Monooxygenase</keyword>
<dbReference type="GO" id="GO:0016705">
    <property type="term" value="F:oxidoreductase activity, acting on paired donors, with incorporation or reduction of molecular oxygen"/>
    <property type="evidence" value="ECO:0007669"/>
    <property type="project" value="InterPro"/>
</dbReference>
<keyword evidence="6 8" id="KW-0408">Iron</keyword>
<reference evidence="11" key="1">
    <citation type="journal article" date="2021" name="IMA Fungus">
        <title>Genomic characterization of three marine fungi, including Emericellopsis atlantica sp. nov. with signatures of a generalist lifestyle and marine biomass degradation.</title>
        <authorList>
            <person name="Hagestad O.C."/>
            <person name="Hou L."/>
            <person name="Andersen J.H."/>
            <person name="Hansen E.H."/>
            <person name="Altermark B."/>
            <person name="Li C."/>
            <person name="Kuhnert E."/>
            <person name="Cox R.J."/>
            <person name="Crous P.W."/>
            <person name="Spatafora J.W."/>
            <person name="Lail K."/>
            <person name="Amirebrahimi M."/>
            <person name="Lipzen A."/>
            <person name="Pangilinan J."/>
            <person name="Andreopoulos W."/>
            <person name="Hayes R.D."/>
            <person name="Ng V."/>
            <person name="Grigoriev I.V."/>
            <person name="Jackson S.A."/>
            <person name="Sutton T.D.S."/>
            <person name="Dobson A.D.W."/>
            <person name="Rama T."/>
        </authorList>
    </citation>
    <scope>NUCLEOTIDE SEQUENCE</scope>
    <source>
        <strain evidence="11">TRa018bII</strain>
    </source>
</reference>
<dbReference type="EMBL" id="MU251557">
    <property type="protein sequence ID" value="KAG9232275.1"/>
    <property type="molecule type" value="Genomic_DNA"/>
</dbReference>
<dbReference type="Gene3D" id="1.10.630.10">
    <property type="entry name" value="Cytochrome P450"/>
    <property type="match status" value="1"/>
</dbReference>
<dbReference type="SUPFAM" id="SSF48264">
    <property type="entry name" value="Cytochrome P450"/>
    <property type="match status" value="1"/>
</dbReference>
<feature type="transmembrane region" description="Helical" evidence="10">
    <location>
        <begin position="27"/>
        <end position="48"/>
    </location>
</feature>
<organism evidence="11 12">
    <name type="scientific">Amylocarpus encephaloides</name>
    <dbReference type="NCBI Taxonomy" id="45428"/>
    <lineage>
        <taxon>Eukaryota</taxon>
        <taxon>Fungi</taxon>
        <taxon>Dikarya</taxon>
        <taxon>Ascomycota</taxon>
        <taxon>Pezizomycotina</taxon>
        <taxon>Leotiomycetes</taxon>
        <taxon>Helotiales</taxon>
        <taxon>Helotiales incertae sedis</taxon>
        <taxon>Amylocarpus</taxon>
    </lineage>
</organism>
<dbReference type="GO" id="GO:0020037">
    <property type="term" value="F:heme binding"/>
    <property type="evidence" value="ECO:0007669"/>
    <property type="project" value="InterPro"/>
</dbReference>
<gene>
    <name evidence="11" type="ORF">BJ875DRAFT_467332</name>
</gene>
<comment type="caution">
    <text evidence="11">The sequence shown here is derived from an EMBL/GenBank/DDBJ whole genome shotgun (WGS) entry which is preliminary data.</text>
</comment>
<evidence type="ECO:0000313" key="12">
    <source>
        <dbReference type="Proteomes" id="UP000824998"/>
    </source>
</evidence>
<evidence type="ECO:0000256" key="10">
    <source>
        <dbReference type="SAM" id="Phobius"/>
    </source>
</evidence>
<proteinExistence type="inferred from homology"/>
<accession>A0A9P8C3N4</accession>
<evidence type="ECO:0000256" key="2">
    <source>
        <dbReference type="ARBA" id="ARBA00010617"/>
    </source>
</evidence>
<evidence type="ECO:0000256" key="1">
    <source>
        <dbReference type="ARBA" id="ARBA00001971"/>
    </source>
</evidence>
<dbReference type="PROSITE" id="PS00086">
    <property type="entry name" value="CYTOCHROME_P450"/>
    <property type="match status" value="1"/>
</dbReference>
<keyword evidence="3 8" id="KW-0349">Heme</keyword>
<dbReference type="PANTHER" id="PTHR46206:SF2">
    <property type="entry name" value="CYTOCHROME P450 MONOOXYGENASE AUSG-RELATED"/>
    <property type="match status" value="1"/>
</dbReference>
<dbReference type="InterPro" id="IPR036396">
    <property type="entry name" value="Cyt_P450_sf"/>
</dbReference>
<evidence type="ECO:0000256" key="5">
    <source>
        <dbReference type="ARBA" id="ARBA00023002"/>
    </source>
</evidence>
<name>A0A9P8C3N4_9HELO</name>
<evidence type="ECO:0000256" key="7">
    <source>
        <dbReference type="ARBA" id="ARBA00023033"/>
    </source>
</evidence>
<comment type="cofactor">
    <cofactor evidence="1 8">
        <name>heme</name>
        <dbReference type="ChEBI" id="CHEBI:30413"/>
    </cofactor>
</comment>
<dbReference type="PANTHER" id="PTHR46206">
    <property type="entry name" value="CYTOCHROME P450"/>
    <property type="match status" value="1"/>
</dbReference>
<evidence type="ECO:0000313" key="11">
    <source>
        <dbReference type="EMBL" id="KAG9232275.1"/>
    </source>
</evidence>
<dbReference type="Pfam" id="PF00067">
    <property type="entry name" value="p450"/>
    <property type="match status" value="1"/>
</dbReference>
<evidence type="ECO:0000256" key="8">
    <source>
        <dbReference type="PIRSR" id="PIRSR602403-1"/>
    </source>
</evidence>
<dbReference type="PRINTS" id="PR00385">
    <property type="entry name" value="P450"/>
</dbReference>
<keyword evidence="10" id="KW-1133">Transmembrane helix</keyword>
<keyword evidence="10" id="KW-0472">Membrane</keyword>
<evidence type="ECO:0000256" key="9">
    <source>
        <dbReference type="RuleBase" id="RU000461"/>
    </source>
</evidence>
<dbReference type="AlphaFoldDB" id="A0A9P8C3N4"/>
<dbReference type="Proteomes" id="UP000824998">
    <property type="component" value="Unassembled WGS sequence"/>
</dbReference>
<dbReference type="OrthoDB" id="1844152at2759"/>
<evidence type="ECO:0000256" key="4">
    <source>
        <dbReference type="ARBA" id="ARBA00022723"/>
    </source>
</evidence>
<dbReference type="PRINTS" id="PR00465">
    <property type="entry name" value="EP450IV"/>
</dbReference>
<dbReference type="InterPro" id="IPR002403">
    <property type="entry name" value="Cyt_P450_E_grp-IV"/>
</dbReference>
<dbReference type="CDD" id="cd11041">
    <property type="entry name" value="CYP503A1-like"/>
    <property type="match status" value="1"/>
</dbReference>
<keyword evidence="12" id="KW-1185">Reference proteome</keyword>
<dbReference type="InterPro" id="IPR001128">
    <property type="entry name" value="Cyt_P450"/>
</dbReference>
<comment type="similarity">
    <text evidence="2 9">Belongs to the cytochrome P450 family.</text>
</comment>